<evidence type="ECO:0000313" key="3">
    <source>
        <dbReference type="Proteomes" id="UP000295444"/>
    </source>
</evidence>
<organism evidence="2 3">
    <name type="scientific">Labedaea rhizosphaerae</name>
    <dbReference type="NCBI Taxonomy" id="598644"/>
    <lineage>
        <taxon>Bacteria</taxon>
        <taxon>Bacillati</taxon>
        <taxon>Actinomycetota</taxon>
        <taxon>Actinomycetes</taxon>
        <taxon>Pseudonocardiales</taxon>
        <taxon>Pseudonocardiaceae</taxon>
        <taxon>Labedaea</taxon>
    </lineage>
</organism>
<name>A0A4R6RWC9_LABRH</name>
<gene>
    <name evidence="2" type="ORF">EV186_110166</name>
</gene>
<comment type="caution">
    <text evidence="2">The sequence shown here is derived from an EMBL/GenBank/DDBJ whole genome shotgun (WGS) entry which is preliminary data.</text>
</comment>
<dbReference type="RefSeq" id="WP_166659508.1">
    <property type="nucleotide sequence ID" value="NZ_SNXZ01000010.1"/>
</dbReference>
<feature type="region of interest" description="Disordered" evidence="1">
    <location>
        <begin position="1"/>
        <end position="52"/>
    </location>
</feature>
<dbReference type="Proteomes" id="UP000295444">
    <property type="component" value="Unassembled WGS sequence"/>
</dbReference>
<protein>
    <submittedName>
        <fullName evidence="2">Uncharacterized protein</fullName>
    </submittedName>
</protein>
<proteinExistence type="predicted"/>
<dbReference type="AlphaFoldDB" id="A0A4R6RWC9"/>
<evidence type="ECO:0000256" key="1">
    <source>
        <dbReference type="SAM" id="MobiDB-lite"/>
    </source>
</evidence>
<feature type="compositionally biased region" description="Basic and acidic residues" evidence="1">
    <location>
        <begin position="42"/>
        <end position="52"/>
    </location>
</feature>
<keyword evidence="3" id="KW-1185">Reference proteome</keyword>
<dbReference type="EMBL" id="SNXZ01000010">
    <property type="protein sequence ID" value="TDP90625.1"/>
    <property type="molecule type" value="Genomic_DNA"/>
</dbReference>
<accession>A0A4R6RWC9</accession>
<evidence type="ECO:0000313" key="2">
    <source>
        <dbReference type="EMBL" id="TDP90625.1"/>
    </source>
</evidence>
<sequence length="52" mass="5762">MTEGKARDPEPDDRDDREDVHGDTPQAERETIRGEQGTSSGDPHDDRDPQSG</sequence>
<feature type="compositionally biased region" description="Basic and acidic residues" evidence="1">
    <location>
        <begin position="17"/>
        <end position="33"/>
    </location>
</feature>
<reference evidence="2 3" key="1">
    <citation type="submission" date="2019-03" db="EMBL/GenBank/DDBJ databases">
        <title>Genomic Encyclopedia of Type Strains, Phase IV (KMG-IV): sequencing the most valuable type-strain genomes for metagenomic binning, comparative biology and taxonomic classification.</title>
        <authorList>
            <person name="Goeker M."/>
        </authorList>
    </citation>
    <scope>NUCLEOTIDE SEQUENCE [LARGE SCALE GENOMIC DNA]</scope>
    <source>
        <strain evidence="2 3">DSM 45361</strain>
    </source>
</reference>